<dbReference type="GO" id="GO:0080044">
    <property type="term" value="F:quercetin 7-O-glucosyltransferase activity"/>
    <property type="evidence" value="ECO:0007669"/>
    <property type="project" value="TreeGrafter"/>
</dbReference>
<evidence type="ECO:0000256" key="5">
    <source>
        <dbReference type="RuleBase" id="RU362057"/>
    </source>
</evidence>
<protein>
    <recommendedName>
        <fullName evidence="5">Glycosyltransferase</fullName>
        <ecNumber evidence="5">2.4.1.-</ecNumber>
    </recommendedName>
</protein>
<dbReference type="GO" id="GO:0080043">
    <property type="term" value="F:quercetin 3-O-glucosyltransferase activity"/>
    <property type="evidence" value="ECO:0007669"/>
    <property type="project" value="TreeGrafter"/>
</dbReference>
<evidence type="ECO:0000256" key="2">
    <source>
        <dbReference type="ARBA" id="ARBA00022676"/>
    </source>
</evidence>
<dbReference type="FunFam" id="3.40.50.2000:FF:000027">
    <property type="entry name" value="Glycosyltransferase"/>
    <property type="match status" value="1"/>
</dbReference>
<dbReference type="SUPFAM" id="SSF53756">
    <property type="entry name" value="UDP-Glycosyltransferase/glycogen phosphorylase"/>
    <property type="match status" value="1"/>
</dbReference>
<evidence type="ECO:0000313" key="6">
    <source>
        <dbReference type="EMBL" id="AUI41142.1"/>
    </source>
</evidence>
<dbReference type="InterPro" id="IPR002213">
    <property type="entry name" value="UDP_glucos_trans"/>
</dbReference>
<dbReference type="AlphaFoldDB" id="A0A2I6B3R1"/>
<keyword evidence="3 4" id="KW-0808">Transferase</keyword>
<dbReference type="CDD" id="cd03784">
    <property type="entry name" value="GT1_Gtf-like"/>
    <property type="match status" value="1"/>
</dbReference>
<accession>A0A2I6B3R1</accession>
<keyword evidence="2 4" id="KW-0328">Glycosyltransferase</keyword>
<sequence length="494" mass="54747">MDSVDLNKKPHAVCIPYPAQGHINPMLMMAKLLHHEGFHITFVNNIYNHNRLLKSNGAASLPDHFLFEKIPDGLPSTVTDCTQDVISLCQSAIEYLVTPFTELIVKLNDASLKSGGQIPPVTCIVSDLSMPFTSPVAEEFGIPIALLLTSSACGFSSVAYYPELVARGFFPLKDESYLENGYLETTIDFIPGMPGIRLRDLYSFFRTAKLDDTIVKFNLKKLENASKASTIVANTFDAIEHEVLEGLPATTTPKLLPVGPLHLLLDRISRCSPIHSLSSNLWKDEPECMTWLSLKKPKSVLYLNLGSIAVMTQQQSTEFAWGLANSKQSFLWVIRPDMVASGAVVLPPEFLEETKGRGLLASWCSQEQVLNHPSVGGFLTHCGWNSTLESISAGVPMICWPFFADQQTNCWFACNKWGTGMELNNDVKRDEVEKLARQLMEAGEKGKDMHKKAAEWKRLAEEAVSPHGSSSLNFKRFVTEVLLSKRSIVLPSAN</sequence>
<organism evidence="6">
    <name type="scientific">Rhodiola rosea</name>
    <name type="common">Roseroot</name>
    <name type="synonym">Sedum rhodiola</name>
    <dbReference type="NCBI Taxonomy" id="203015"/>
    <lineage>
        <taxon>Eukaryota</taxon>
        <taxon>Viridiplantae</taxon>
        <taxon>Streptophyta</taxon>
        <taxon>Embryophyta</taxon>
        <taxon>Tracheophyta</taxon>
        <taxon>Spermatophyta</taxon>
        <taxon>Magnoliopsida</taxon>
        <taxon>eudicotyledons</taxon>
        <taxon>Gunneridae</taxon>
        <taxon>Pentapetalae</taxon>
        <taxon>Saxifragales</taxon>
        <taxon>Crassulaceae</taxon>
        <taxon>Rhodiola</taxon>
    </lineage>
</organism>
<dbReference type="FunFam" id="3.40.50.2000:FF:000065">
    <property type="entry name" value="Glycosyltransferase"/>
    <property type="match status" value="1"/>
</dbReference>
<reference evidence="6" key="1">
    <citation type="journal article" date="2018" name="Mol. Plant">
        <title>Complete pathway elucidation and heterologous reconstitution of Rhodiola salidroside biosynthesis.</title>
        <authorList>
            <person name="Torrens-Spence M.P."/>
            <person name="Pluskal T."/>
            <person name="Li F.S."/>
            <person name="Carballo V."/>
            <person name="Weng J.K."/>
        </authorList>
    </citation>
    <scope>NUCLEOTIDE SEQUENCE</scope>
</reference>
<evidence type="ECO:0000256" key="3">
    <source>
        <dbReference type="ARBA" id="ARBA00022679"/>
    </source>
</evidence>
<proteinExistence type="evidence at transcript level"/>
<dbReference type="InterPro" id="IPR035595">
    <property type="entry name" value="UDP_glycos_trans_CS"/>
</dbReference>
<name>A0A2I6B3R1_RHORB</name>
<dbReference type="PROSITE" id="PS00375">
    <property type="entry name" value="UDPGT"/>
    <property type="match status" value="1"/>
</dbReference>
<dbReference type="EC" id="2.4.1.-" evidence="5"/>
<dbReference type="Pfam" id="PF00201">
    <property type="entry name" value="UDPGT"/>
    <property type="match status" value="1"/>
</dbReference>
<dbReference type="PANTHER" id="PTHR11926">
    <property type="entry name" value="GLUCOSYL/GLUCURONOSYL TRANSFERASES"/>
    <property type="match status" value="1"/>
</dbReference>
<comment type="similarity">
    <text evidence="1 4">Belongs to the UDP-glycosyltransferase family.</text>
</comment>
<dbReference type="PANTHER" id="PTHR11926:SF774">
    <property type="entry name" value="UDP-GLYCOSYLTRANSFERASE 85A1-RELATED"/>
    <property type="match status" value="1"/>
</dbReference>
<dbReference type="EMBL" id="MF674553">
    <property type="protein sequence ID" value="AUI41142.1"/>
    <property type="molecule type" value="mRNA"/>
</dbReference>
<evidence type="ECO:0000256" key="1">
    <source>
        <dbReference type="ARBA" id="ARBA00009995"/>
    </source>
</evidence>
<evidence type="ECO:0000256" key="4">
    <source>
        <dbReference type="RuleBase" id="RU003718"/>
    </source>
</evidence>
<dbReference type="Gene3D" id="3.40.50.2000">
    <property type="entry name" value="Glycogen Phosphorylase B"/>
    <property type="match status" value="2"/>
</dbReference>